<keyword evidence="2" id="KW-0812">Transmembrane</keyword>
<feature type="transmembrane region" description="Helical" evidence="2">
    <location>
        <begin position="6"/>
        <end position="31"/>
    </location>
</feature>
<evidence type="ECO:0000313" key="3">
    <source>
        <dbReference type="EMBL" id="KAB2954376.1"/>
    </source>
</evidence>
<proteinExistence type="predicted"/>
<feature type="transmembrane region" description="Helical" evidence="2">
    <location>
        <begin position="38"/>
        <end position="57"/>
    </location>
</feature>
<evidence type="ECO:0000256" key="2">
    <source>
        <dbReference type="SAM" id="Phobius"/>
    </source>
</evidence>
<comment type="caution">
    <text evidence="3">The sequence shown here is derived from an EMBL/GenBank/DDBJ whole genome shotgun (WGS) entry which is preliminary data.</text>
</comment>
<keyword evidence="2" id="KW-0472">Membrane</keyword>
<reference evidence="3 4" key="1">
    <citation type="submission" date="2019-10" db="EMBL/GenBank/DDBJ databases">
        <title>Whole-genome sequence of the extremophile Heliorestis acidaminivorans DSM 24790.</title>
        <authorList>
            <person name="Kyndt J.A."/>
            <person name="Meyer T.E."/>
        </authorList>
    </citation>
    <scope>NUCLEOTIDE SEQUENCE [LARGE SCALE GENOMIC DNA]</scope>
    <source>
        <strain evidence="3 4">DSM 24790</strain>
    </source>
</reference>
<keyword evidence="2" id="KW-1133">Transmembrane helix</keyword>
<feature type="region of interest" description="Disordered" evidence="1">
    <location>
        <begin position="67"/>
        <end position="88"/>
    </location>
</feature>
<name>A0A6I0F0A6_9FIRM</name>
<dbReference type="OrthoDB" id="2083382at2"/>
<gene>
    <name evidence="3" type="ORF">F9B85_01420</name>
</gene>
<organism evidence="3 4">
    <name type="scientific">Heliorestis acidaminivorans</name>
    <dbReference type="NCBI Taxonomy" id="553427"/>
    <lineage>
        <taxon>Bacteria</taxon>
        <taxon>Bacillati</taxon>
        <taxon>Bacillota</taxon>
        <taxon>Clostridia</taxon>
        <taxon>Eubacteriales</taxon>
        <taxon>Heliobacteriaceae</taxon>
        <taxon>Heliorestis</taxon>
    </lineage>
</organism>
<dbReference type="RefSeq" id="WP_151617822.1">
    <property type="nucleotide sequence ID" value="NZ_WBXO01000001.1"/>
</dbReference>
<accession>A0A6I0F0A6</accession>
<dbReference type="Proteomes" id="UP000468766">
    <property type="component" value="Unassembled WGS sequence"/>
</dbReference>
<dbReference type="EMBL" id="WBXO01000001">
    <property type="protein sequence ID" value="KAB2954376.1"/>
    <property type="molecule type" value="Genomic_DNA"/>
</dbReference>
<sequence length="131" mass="14125">MFNVAIWFSAGMALFSGLLTAAVAIGASVAWKAVITRTLMAALVVGALTYAVSWYLGRIIEENNSKSLGESNLEEEDSSTIAETSKGNHLDVKLPTEKPFVPGQIEADLEELLATDPARAAEIIRKMQLEE</sequence>
<evidence type="ECO:0000313" key="4">
    <source>
        <dbReference type="Proteomes" id="UP000468766"/>
    </source>
</evidence>
<dbReference type="AlphaFoldDB" id="A0A6I0F0A6"/>
<evidence type="ECO:0000256" key="1">
    <source>
        <dbReference type="SAM" id="MobiDB-lite"/>
    </source>
</evidence>
<protein>
    <submittedName>
        <fullName evidence="3">Uncharacterized protein</fullName>
    </submittedName>
</protein>
<keyword evidence="4" id="KW-1185">Reference proteome</keyword>